<accession>A0ABM0JWX7</accession>
<dbReference type="GeneID" id="101847277"/>
<dbReference type="SUPFAM" id="SSF57625">
    <property type="entry name" value="Invertebrate chitin-binding proteins"/>
    <property type="match status" value="1"/>
</dbReference>
<evidence type="ECO:0000313" key="4">
    <source>
        <dbReference type="RefSeq" id="XP_005103494.1"/>
    </source>
</evidence>
<evidence type="ECO:0000313" key="3">
    <source>
        <dbReference type="Proteomes" id="UP000694888"/>
    </source>
</evidence>
<feature type="domain" description="Chitin-binding type-2" evidence="2">
    <location>
        <begin position="84"/>
        <end position="140"/>
    </location>
</feature>
<dbReference type="PROSITE" id="PS50940">
    <property type="entry name" value="CHIT_BIND_II"/>
    <property type="match status" value="1"/>
</dbReference>
<name>A0ABM0JWX7_APLCA</name>
<organism evidence="3 4">
    <name type="scientific">Aplysia californica</name>
    <name type="common">California sea hare</name>
    <dbReference type="NCBI Taxonomy" id="6500"/>
    <lineage>
        <taxon>Eukaryota</taxon>
        <taxon>Metazoa</taxon>
        <taxon>Spiralia</taxon>
        <taxon>Lophotrochozoa</taxon>
        <taxon>Mollusca</taxon>
        <taxon>Gastropoda</taxon>
        <taxon>Heterobranchia</taxon>
        <taxon>Euthyneura</taxon>
        <taxon>Tectipleura</taxon>
        <taxon>Aplysiida</taxon>
        <taxon>Aplysioidea</taxon>
        <taxon>Aplysiidae</taxon>
        <taxon>Aplysia</taxon>
    </lineage>
</organism>
<reference evidence="4" key="1">
    <citation type="submission" date="2025-08" db="UniProtKB">
        <authorList>
            <consortium name="RefSeq"/>
        </authorList>
    </citation>
    <scope>IDENTIFICATION</scope>
</reference>
<gene>
    <name evidence="4" type="primary">LOC101847277</name>
</gene>
<sequence length="143" mass="16920">MYYDESSGLTPKERREMYDLQMEEEDYVRMKEKEKEEELREIRAQEEREKEAIVELEKKLDELEKMKNEVDTREGGKRINPGCVTSCDELTAGKYPSCKGCDHFALCTKHGYFRERKCKNNREFDVDVNKCVQASSTCFYEGQ</sequence>
<evidence type="ECO:0000256" key="1">
    <source>
        <dbReference type="SAM" id="Coils"/>
    </source>
</evidence>
<dbReference type="RefSeq" id="XP_005103494.1">
    <property type="nucleotide sequence ID" value="XM_005103437.2"/>
</dbReference>
<feature type="coiled-coil region" evidence="1">
    <location>
        <begin position="20"/>
        <end position="73"/>
    </location>
</feature>
<dbReference type="Proteomes" id="UP000694888">
    <property type="component" value="Unplaced"/>
</dbReference>
<dbReference type="InterPro" id="IPR002557">
    <property type="entry name" value="Chitin-bd_dom"/>
</dbReference>
<protein>
    <submittedName>
        <fullName evidence="4">Uncharacterized protein LOC101847277</fullName>
    </submittedName>
</protein>
<keyword evidence="1" id="KW-0175">Coiled coil</keyword>
<evidence type="ECO:0000259" key="2">
    <source>
        <dbReference type="PROSITE" id="PS50940"/>
    </source>
</evidence>
<dbReference type="InterPro" id="IPR036508">
    <property type="entry name" value="Chitin-bd_dom_sf"/>
</dbReference>
<proteinExistence type="predicted"/>
<keyword evidence="3" id="KW-1185">Reference proteome</keyword>